<evidence type="ECO:0000313" key="8">
    <source>
        <dbReference type="Proteomes" id="UP000319801"/>
    </source>
</evidence>
<keyword evidence="2" id="KW-0597">Phosphoprotein</keyword>
<dbReference type="GO" id="GO:0006508">
    <property type="term" value="P:proteolysis"/>
    <property type="evidence" value="ECO:0007669"/>
    <property type="project" value="UniProtKB-KW"/>
</dbReference>
<dbReference type="InterPro" id="IPR038765">
    <property type="entry name" value="Papain-like_cys_pep_sf"/>
</dbReference>
<dbReference type="GO" id="GO:0005634">
    <property type="term" value="C:nucleus"/>
    <property type="evidence" value="ECO:0007669"/>
    <property type="project" value="TreeGrafter"/>
</dbReference>
<evidence type="ECO:0000313" key="7">
    <source>
        <dbReference type="EMBL" id="TTM51869.1"/>
    </source>
</evidence>
<dbReference type="GO" id="GO:0005737">
    <property type="term" value="C:cytoplasm"/>
    <property type="evidence" value="ECO:0007669"/>
    <property type="project" value="TreeGrafter"/>
</dbReference>
<dbReference type="EMBL" id="VCAZ01000241">
    <property type="protein sequence ID" value="TTM51869.1"/>
    <property type="molecule type" value="Genomic_DNA"/>
</dbReference>
<evidence type="ECO:0000256" key="3">
    <source>
        <dbReference type="ARBA" id="ARBA00022670"/>
    </source>
</evidence>
<dbReference type="PROSITE" id="PS50600">
    <property type="entry name" value="ULP_PROTEASE"/>
    <property type="match status" value="1"/>
</dbReference>
<dbReference type="InterPro" id="IPR003653">
    <property type="entry name" value="Peptidase_C48_C"/>
</dbReference>
<keyword evidence="8" id="KW-1185">Reference proteome</keyword>
<reference evidence="7 8" key="1">
    <citation type="journal article" date="2019" name="Genome Biol. Evol.">
        <title>Whole-Genome Sequencing of the Giant Devil Catfish, Bagarius yarrelli.</title>
        <authorList>
            <person name="Jiang W."/>
            <person name="Lv Y."/>
            <person name="Cheng L."/>
            <person name="Yang K."/>
            <person name="Chao B."/>
            <person name="Wang X."/>
            <person name="Li Y."/>
            <person name="Pan X."/>
            <person name="You X."/>
            <person name="Zhang Y."/>
            <person name="Yang J."/>
            <person name="Li J."/>
            <person name="Zhang X."/>
            <person name="Liu S."/>
            <person name="Sun C."/>
            <person name="Yang J."/>
            <person name="Shi Q."/>
        </authorList>
    </citation>
    <scope>NUCLEOTIDE SEQUENCE [LARGE SCALE GENOMIC DNA]</scope>
    <source>
        <strain evidence="7">JWS20170419001</strain>
        <tissue evidence="7">Muscle</tissue>
    </source>
</reference>
<comment type="caution">
    <text evidence="7">The sequence shown here is derived from an EMBL/GenBank/DDBJ whole genome shotgun (WGS) entry which is preliminary data.</text>
</comment>
<dbReference type="InterPro" id="IPR009786">
    <property type="entry name" value="Spot_14"/>
</dbReference>
<keyword evidence="5" id="KW-0378">Hydrolase</keyword>
<comment type="similarity">
    <text evidence="1">Belongs to the peptidase C48 family.</text>
</comment>
<name>A0A556VD50_BAGYA</name>
<dbReference type="Proteomes" id="UP000319801">
    <property type="component" value="Unassembled WGS sequence"/>
</dbReference>
<dbReference type="GO" id="GO:0016926">
    <property type="term" value="P:protein desumoylation"/>
    <property type="evidence" value="ECO:0007669"/>
    <property type="project" value="TreeGrafter"/>
</dbReference>
<dbReference type="Pfam" id="PF02902">
    <property type="entry name" value="Peptidase_C48"/>
    <property type="match status" value="1"/>
</dbReference>
<keyword evidence="4" id="KW-0833">Ubl conjugation pathway</keyword>
<evidence type="ECO:0000256" key="2">
    <source>
        <dbReference type="ARBA" id="ARBA00022553"/>
    </source>
</evidence>
<proteinExistence type="inferred from homology"/>
<sequence length="1072" mass="121347">MDETVMVPNLLREPFFLPHETSVNPETTCVETCDDDADRGLPAYTGTRPTYTYQTLKTVRNEIECGAELRGEESQRPADPTELESLLRFQIWNGFVQLYSIENPLKILKRKGLFHENTDKAKSVRKHPKIHWTQLAPNKLSSDLANNGKQVDDQDKNVLVKLDIKRREVKVTLTDVLQTEDGRRYLSSCKSETNAKTQTPHKRETRWRERGFSTEHSTVRRGSNTPCKNITRFSPYKLSFPSYEKDFQLSKKVQLPAANKYNKLTNSLRQPRHAAPDGEEFCSLKKRNFSASKKCHNLLPEHTESPHAAAEMLFPVKKKESLGHTMVSPINYKQISKSVITATHTRSKTKQPGDLQVTDYQDAESEAVLTRQNTSKGGAQKFSKVMNEKEGDIKQNGKVVNEDSGVRGSVLHLSTGVAKGQLSDKEVIPKSSQMTGSADKQILGSKLMEVNYGSKLQTTEPIVLSSEEEEDREDSETQHVQAVEGNKALHVKSVQARERKKLPDAQIYYSDFNSQDSKIEASTLSVCPVMELQFSSLYIGSFSVFSNGLVKITDNRITISFKDSSGSEVKAFLATAHVRKYSVLDGLSLRDSRLAKENFLVLWLAEVQAQRLSSELSVFQPGIRPAEGSTCFVLCVLEPLNGVQGALLASIMDIVGLRHGNTELLSPLTHSDSLNILQNSRDCHMLQLLLSRAETHTHLHESAPAIKTKTSAKDSDVQPESRVYTVCQSRGQSAYSVSLAHKPKTDWTQYRHYGPARRLIQFPPPPSKGAITLTTEDLECLDSGEFLNDVIIDFYLKYLLVQKAPQASVNRAHIFSSFFYKQLTRRDNANEDSTSTPAQLRRHQRVRTWTRHVDIFKKDFLFVPVNQESHWYLVVVCFPGLEEPQYVERGGHACMHDVTENSSNDMTRSESQHDEISARSISAYGPPKTTDVCRSNEEQMMICPHQKFCSLYVEGFGAHAILQTCRYLQAEWKVKRGCHRDFSAELIVGSHCRVPLQDNSSDCGLYLLQYAESFLQDPLVHFELPLNLECWFPQQKVREKREEIRNLVLHLYRFQQGSLENDSSDEFGNTVQ</sequence>
<evidence type="ECO:0000256" key="1">
    <source>
        <dbReference type="ARBA" id="ARBA00005234"/>
    </source>
</evidence>
<dbReference type="Gene3D" id="3.40.395.10">
    <property type="entry name" value="Adenoviral Proteinase, Chain A"/>
    <property type="match status" value="1"/>
</dbReference>
<protein>
    <submittedName>
        <fullName evidence="7">Sentrin-specific protease 7</fullName>
    </submittedName>
</protein>
<dbReference type="GO" id="GO:0070139">
    <property type="term" value="F:SUMO-specific endopeptidase activity"/>
    <property type="evidence" value="ECO:0007669"/>
    <property type="project" value="TreeGrafter"/>
</dbReference>
<dbReference type="AlphaFoldDB" id="A0A556VD50"/>
<dbReference type="InterPro" id="IPR051947">
    <property type="entry name" value="Sentrin-specific_protease"/>
</dbReference>
<evidence type="ECO:0000259" key="6">
    <source>
        <dbReference type="PROSITE" id="PS50600"/>
    </source>
</evidence>
<dbReference type="PANTHER" id="PTHR46896:SF2">
    <property type="entry name" value="SENTRIN-SPECIFIC PROTEASE 7"/>
    <property type="match status" value="1"/>
</dbReference>
<dbReference type="Pfam" id="PF07084">
    <property type="entry name" value="Spot_14"/>
    <property type="match status" value="1"/>
</dbReference>
<dbReference type="OrthoDB" id="442460at2759"/>
<evidence type="ECO:0000256" key="4">
    <source>
        <dbReference type="ARBA" id="ARBA00022786"/>
    </source>
</evidence>
<gene>
    <name evidence="7" type="ORF">Baya_15825</name>
</gene>
<dbReference type="SUPFAM" id="SSF54001">
    <property type="entry name" value="Cysteine proteinases"/>
    <property type="match status" value="1"/>
</dbReference>
<keyword evidence="3 7" id="KW-0645">Protease</keyword>
<organism evidence="7 8">
    <name type="scientific">Bagarius yarrelli</name>
    <name type="common">Goonch</name>
    <name type="synonym">Bagrus yarrelli</name>
    <dbReference type="NCBI Taxonomy" id="175774"/>
    <lineage>
        <taxon>Eukaryota</taxon>
        <taxon>Metazoa</taxon>
        <taxon>Chordata</taxon>
        <taxon>Craniata</taxon>
        <taxon>Vertebrata</taxon>
        <taxon>Euteleostomi</taxon>
        <taxon>Actinopterygii</taxon>
        <taxon>Neopterygii</taxon>
        <taxon>Teleostei</taxon>
        <taxon>Ostariophysi</taxon>
        <taxon>Siluriformes</taxon>
        <taxon>Sisoridae</taxon>
        <taxon>Sisorinae</taxon>
        <taxon>Bagarius</taxon>
    </lineage>
</organism>
<evidence type="ECO:0000256" key="5">
    <source>
        <dbReference type="ARBA" id="ARBA00022801"/>
    </source>
</evidence>
<accession>A0A556VD50</accession>
<feature type="domain" description="Ubiquitin-like protease family profile" evidence="6">
    <location>
        <begin position="771"/>
        <end position="1014"/>
    </location>
</feature>
<dbReference type="PANTHER" id="PTHR46896">
    <property type="entry name" value="SENTRIN-SPECIFIC PROTEASE"/>
    <property type="match status" value="1"/>
</dbReference>